<reference evidence="1" key="1">
    <citation type="submission" date="2019-08" db="EMBL/GenBank/DDBJ databases">
        <authorList>
            <person name="Kucharzyk K."/>
            <person name="Murdoch R.W."/>
            <person name="Higgins S."/>
            <person name="Loffler F."/>
        </authorList>
    </citation>
    <scope>NUCLEOTIDE SEQUENCE</scope>
</reference>
<sequence>MKLSAVILKRLLGIAKKVPIQVITERRCYREPVRGDGGDDKRTGIGSGGHELIVTVAQGYPLDCGKRIIAVDLGLVRAYIEAGNLAIQAACDGQGPAPSNAR</sequence>
<proteinExistence type="predicted"/>
<dbReference type="AlphaFoldDB" id="A0A645EJ38"/>
<comment type="caution">
    <text evidence="1">The sequence shown here is derived from an EMBL/GenBank/DDBJ whole genome shotgun (WGS) entry which is preliminary data.</text>
</comment>
<gene>
    <name evidence="1" type="ORF">SDC9_148979</name>
</gene>
<organism evidence="1">
    <name type="scientific">bioreactor metagenome</name>
    <dbReference type="NCBI Taxonomy" id="1076179"/>
    <lineage>
        <taxon>unclassified sequences</taxon>
        <taxon>metagenomes</taxon>
        <taxon>ecological metagenomes</taxon>
    </lineage>
</organism>
<accession>A0A645EJ38</accession>
<protein>
    <submittedName>
        <fullName evidence="1">Uncharacterized protein</fullName>
    </submittedName>
</protein>
<evidence type="ECO:0000313" key="1">
    <source>
        <dbReference type="EMBL" id="MPN01767.1"/>
    </source>
</evidence>
<name>A0A645EJ38_9ZZZZ</name>
<dbReference type="EMBL" id="VSSQ01047753">
    <property type="protein sequence ID" value="MPN01767.1"/>
    <property type="molecule type" value="Genomic_DNA"/>
</dbReference>